<feature type="compositionally biased region" description="Basic and acidic residues" evidence="1">
    <location>
        <begin position="37"/>
        <end position="52"/>
    </location>
</feature>
<dbReference type="Proteomes" id="UP000183046">
    <property type="component" value="Unassembled WGS sequence"/>
</dbReference>
<keyword evidence="2" id="KW-0969">Cilium</keyword>
<evidence type="ECO:0000256" key="1">
    <source>
        <dbReference type="SAM" id="MobiDB-lite"/>
    </source>
</evidence>
<keyword evidence="2" id="KW-0282">Flagellum</keyword>
<evidence type="ECO:0000313" key="2">
    <source>
        <dbReference type="EMBL" id="SCZ42751.1"/>
    </source>
</evidence>
<dbReference type="AlphaFoldDB" id="A0A1G5P0Y4"/>
<keyword evidence="2" id="KW-0966">Cell projection</keyword>
<feature type="region of interest" description="Disordered" evidence="1">
    <location>
        <begin position="19"/>
        <end position="61"/>
    </location>
</feature>
<gene>
    <name evidence="2" type="ORF">SAMN05216279_108203</name>
</gene>
<dbReference type="Gene3D" id="3.30.160.170">
    <property type="entry name" value="FlaG-like"/>
    <property type="match status" value="1"/>
</dbReference>
<dbReference type="SUPFAM" id="SSF160214">
    <property type="entry name" value="FlaG-like"/>
    <property type="match status" value="1"/>
</dbReference>
<dbReference type="InterPro" id="IPR035924">
    <property type="entry name" value="FlaG-like_sf"/>
</dbReference>
<dbReference type="InterPro" id="IPR005186">
    <property type="entry name" value="FlaG"/>
</dbReference>
<dbReference type="Pfam" id="PF03646">
    <property type="entry name" value="FlaG"/>
    <property type="match status" value="1"/>
</dbReference>
<organism evidence="2 3">
    <name type="scientific">Pseudomonas oryzihabitans</name>
    <dbReference type="NCBI Taxonomy" id="47885"/>
    <lineage>
        <taxon>Bacteria</taxon>
        <taxon>Pseudomonadati</taxon>
        <taxon>Pseudomonadota</taxon>
        <taxon>Gammaproteobacteria</taxon>
        <taxon>Pseudomonadales</taxon>
        <taxon>Pseudomonadaceae</taxon>
        <taxon>Pseudomonas</taxon>
    </lineage>
</organism>
<dbReference type="PANTHER" id="PTHR37166">
    <property type="entry name" value="PROTEIN FLAG"/>
    <property type="match status" value="1"/>
</dbReference>
<evidence type="ECO:0000313" key="3">
    <source>
        <dbReference type="Proteomes" id="UP000183046"/>
    </source>
</evidence>
<proteinExistence type="predicted"/>
<dbReference type="OrthoDB" id="5741693at2"/>
<dbReference type="EMBL" id="FMWB01000008">
    <property type="protein sequence ID" value="SCZ42751.1"/>
    <property type="molecule type" value="Genomic_DNA"/>
</dbReference>
<accession>A0A1G5P0Y4</accession>
<name>A0A1G5P0Y4_9PSED</name>
<dbReference type="PANTHER" id="PTHR37166:SF1">
    <property type="entry name" value="PROTEIN FLAG"/>
    <property type="match status" value="1"/>
</dbReference>
<protein>
    <submittedName>
        <fullName evidence="2">Flagellar protein FlaG</fullName>
    </submittedName>
</protein>
<reference evidence="3" key="1">
    <citation type="submission" date="2016-10" db="EMBL/GenBank/DDBJ databases">
        <authorList>
            <person name="de Groot N.N."/>
        </authorList>
    </citation>
    <scope>NUCLEOTIDE SEQUENCE [LARGE SCALE GENOMIC DNA]</scope>
    <source>
        <strain evidence="3">DSM 15758</strain>
    </source>
</reference>
<dbReference type="eggNOG" id="COG1334">
    <property type="taxonomic scope" value="Bacteria"/>
</dbReference>
<sequence>MDIVKTSGFAAVPASGVNLGGNGVAAVSPPGKAAATEQDKAQKSSADVKQDDVESAVSGLKSKLQNDHRNLDFSVDDSTGEVVVKVIDGESGKLVRQIPTEEVLKLSKQLDDFRSLMFEAKA</sequence>
<dbReference type="RefSeq" id="WP_081347960.1">
    <property type="nucleotide sequence ID" value="NZ_FMWB01000008.1"/>
</dbReference>
<comment type="caution">
    <text evidence="2">The sequence shown here is derived from an EMBL/GenBank/DDBJ whole genome shotgun (WGS) entry which is preliminary data.</text>
</comment>